<feature type="compositionally biased region" description="Polar residues" evidence="1">
    <location>
        <begin position="85"/>
        <end position="104"/>
    </location>
</feature>
<feature type="region of interest" description="Disordered" evidence="1">
    <location>
        <begin position="150"/>
        <end position="172"/>
    </location>
</feature>
<dbReference type="AlphaFoldDB" id="I3SJP6"/>
<dbReference type="PANTHER" id="PTHR46548">
    <property type="entry name" value="BAH AND TFIIS DOMAIN-CONTAINING PROTEIN-RELATED"/>
    <property type="match status" value="1"/>
</dbReference>
<reference evidence="2" key="1">
    <citation type="submission" date="2012-05" db="EMBL/GenBank/DDBJ databases">
        <authorList>
            <person name="Krishnakumar V."/>
            <person name="Cheung F."/>
            <person name="Xiao Y."/>
            <person name="Chan A."/>
            <person name="Moskal W.A."/>
            <person name="Town C.D."/>
        </authorList>
    </citation>
    <scope>NUCLEOTIDE SEQUENCE</scope>
</reference>
<evidence type="ECO:0000256" key="1">
    <source>
        <dbReference type="SAM" id="MobiDB-lite"/>
    </source>
</evidence>
<name>I3SJP6_LOTJA</name>
<sequence length="172" mass="18517">MYRGPVLSSSPAVAYPPTTPFPYPGFPFETNFPLSSNSFSGCSTAFLDSSTVGGLCFPTMPSQPVGPGGVVSSTYPRPYVMNLPGSTSNVMPDSRKWGSQSLDLNSGPGGTDAERRDDRLPSGLRQVSVPNSQALMDDQLKMFQLAGALKRKEPDGGWDGTDRFSYKHPSWQ</sequence>
<accession>I3SJP6</accession>
<dbReference type="EMBL" id="BT140693">
    <property type="protein sequence ID" value="AFK40488.1"/>
    <property type="molecule type" value="mRNA"/>
</dbReference>
<feature type="region of interest" description="Disordered" evidence="1">
    <location>
        <begin position="85"/>
        <end position="125"/>
    </location>
</feature>
<evidence type="ECO:0000313" key="2">
    <source>
        <dbReference type="EMBL" id="AFK40488.1"/>
    </source>
</evidence>
<organism evidence="2">
    <name type="scientific">Lotus japonicus</name>
    <name type="common">Lotus corniculatus var. japonicus</name>
    <dbReference type="NCBI Taxonomy" id="34305"/>
    <lineage>
        <taxon>Eukaryota</taxon>
        <taxon>Viridiplantae</taxon>
        <taxon>Streptophyta</taxon>
        <taxon>Embryophyta</taxon>
        <taxon>Tracheophyta</taxon>
        <taxon>Spermatophyta</taxon>
        <taxon>Magnoliopsida</taxon>
        <taxon>eudicotyledons</taxon>
        <taxon>Gunneridae</taxon>
        <taxon>Pentapetalae</taxon>
        <taxon>rosids</taxon>
        <taxon>fabids</taxon>
        <taxon>Fabales</taxon>
        <taxon>Fabaceae</taxon>
        <taxon>Papilionoideae</taxon>
        <taxon>50 kb inversion clade</taxon>
        <taxon>NPAAA clade</taxon>
        <taxon>Hologalegina</taxon>
        <taxon>robinioid clade</taxon>
        <taxon>Loteae</taxon>
        <taxon>Lotus</taxon>
    </lineage>
</organism>
<protein>
    <submittedName>
        <fullName evidence="2">Uncharacterized protein</fullName>
    </submittedName>
</protein>
<dbReference type="PANTHER" id="PTHR46548:SF2">
    <property type="entry name" value="BAH DOMAIN-CONTAINING PROTEIN"/>
    <property type="match status" value="1"/>
</dbReference>
<proteinExistence type="evidence at transcript level"/>
<feature type="compositionally biased region" description="Basic and acidic residues" evidence="1">
    <location>
        <begin position="150"/>
        <end position="165"/>
    </location>
</feature>